<protein>
    <recommendedName>
        <fullName evidence="6">Amino acid transporter transmembrane domain-containing protein</fullName>
    </recommendedName>
</protein>
<feature type="transmembrane region" description="Helical" evidence="5">
    <location>
        <begin position="61"/>
        <end position="81"/>
    </location>
</feature>
<feature type="transmembrane region" description="Helical" evidence="5">
    <location>
        <begin position="387"/>
        <end position="406"/>
    </location>
</feature>
<evidence type="ECO:0000259" key="6">
    <source>
        <dbReference type="Pfam" id="PF01490"/>
    </source>
</evidence>
<keyword evidence="3 5" id="KW-1133">Transmembrane helix</keyword>
<sequence>MDSSEQIREDIQGKEVSGVTQAYSDEVTVNTLEAGEKRDSLAEQGAVRTVIDGTLRRPHMGWWRCVFLILGDILGTGILAIPSGLASMGWVLGLLFLFVMCAVFIYCGILLAKMRLIFPYIRTYGDLGEAVFGFWGRWAVYLVQYSNMYLALPVYLLVASTALREAVSPGSCLIIWMFVNSGIVLCLLQTRTLKFMTWYSVVGTACIVVTLMISIVQICIDAHTSTTHGQVVSSSGFENGLVGSGDIIFAYSGIYMFIEFMDEMKRPRDFPKAVYTANLLLLFSYGFVGILGYAVYGLPVVNPITSSLSAGKVKRVANGFLWIHVLVSYLVTGLVFNRAVAVRFVRKFVDDFSLKGIAAWFVVTLASTGLTLLLNIFFPYLSDIESLLGTLFSPITGFIYPPLFYWKCAGSKMSWKHKIVATFVILVFGVAYTVLGTYGTIYSIVQNVGATPLLYKCLYKK</sequence>
<evidence type="ECO:0000256" key="1">
    <source>
        <dbReference type="ARBA" id="ARBA00004141"/>
    </source>
</evidence>
<feature type="transmembrane region" description="Helical" evidence="5">
    <location>
        <begin position="273"/>
        <end position="296"/>
    </location>
</feature>
<feature type="domain" description="Amino acid transporter transmembrane" evidence="6">
    <location>
        <begin position="61"/>
        <end position="441"/>
    </location>
</feature>
<feature type="transmembrane region" description="Helical" evidence="5">
    <location>
        <begin position="316"/>
        <end position="336"/>
    </location>
</feature>
<evidence type="ECO:0000256" key="3">
    <source>
        <dbReference type="ARBA" id="ARBA00022989"/>
    </source>
</evidence>
<keyword evidence="2 5" id="KW-0812">Transmembrane</keyword>
<evidence type="ECO:0000313" key="7">
    <source>
        <dbReference type="EMBL" id="KAK4522200.1"/>
    </source>
</evidence>
<evidence type="ECO:0000313" key="8">
    <source>
        <dbReference type="Proteomes" id="UP001300502"/>
    </source>
</evidence>
<evidence type="ECO:0000256" key="2">
    <source>
        <dbReference type="ARBA" id="ARBA00022692"/>
    </source>
</evidence>
<comment type="caution">
    <text evidence="7">The sequence shown here is derived from an EMBL/GenBank/DDBJ whole genome shotgun (WGS) entry which is preliminary data.</text>
</comment>
<evidence type="ECO:0000256" key="5">
    <source>
        <dbReference type="SAM" id="Phobius"/>
    </source>
</evidence>
<feature type="transmembrane region" description="Helical" evidence="5">
    <location>
        <begin position="357"/>
        <end position="381"/>
    </location>
</feature>
<proteinExistence type="predicted"/>
<dbReference type="GO" id="GO:0016020">
    <property type="term" value="C:membrane"/>
    <property type="evidence" value="ECO:0007669"/>
    <property type="project" value="UniProtKB-SubCell"/>
</dbReference>
<comment type="subcellular location">
    <subcellularLocation>
        <location evidence="1">Membrane</location>
        <topology evidence="1">Multi-pass membrane protein</topology>
    </subcellularLocation>
</comment>
<feature type="transmembrane region" description="Helical" evidence="5">
    <location>
        <begin position="166"/>
        <end position="188"/>
    </location>
</feature>
<dbReference type="AlphaFoldDB" id="A0AAV9I7T0"/>
<dbReference type="GO" id="GO:0015179">
    <property type="term" value="F:L-amino acid transmembrane transporter activity"/>
    <property type="evidence" value="ECO:0007669"/>
    <property type="project" value="TreeGrafter"/>
</dbReference>
<dbReference type="PANTHER" id="PTHR22950">
    <property type="entry name" value="AMINO ACID TRANSPORTER"/>
    <property type="match status" value="1"/>
</dbReference>
<dbReference type="EMBL" id="JANCYU010000001">
    <property type="protein sequence ID" value="KAK4522200.1"/>
    <property type="molecule type" value="Genomic_DNA"/>
</dbReference>
<evidence type="ECO:0000256" key="4">
    <source>
        <dbReference type="ARBA" id="ARBA00023136"/>
    </source>
</evidence>
<feature type="transmembrane region" description="Helical" evidence="5">
    <location>
        <begin position="87"/>
        <end position="112"/>
    </location>
</feature>
<feature type="transmembrane region" description="Helical" evidence="5">
    <location>
        <begin position="195"/>
        <end position="220"/>
    </location>
</feature>
<gene>
    <name evidence="7" type="ORF">GAYE_FCTG49G0079</name>
</gene>
<accession>A0AAV9I7T0</accession>
<keyword evidence="8" id="KW-1185">Reference proteome</keyword>
<feature type="transmembrane region" description="Helical" evidence="5">
    <location>
        <begin position="240"/>
        <end position="261"/>
    </location>
</feature>
<feature type="transmembrane region" description="Helical" evidence="5">
    <location>
        <begin position="418"/>
        <end position="435"/>
    </location>
</feature>
<keyword evidence="4 5" id="KW-0472">Membrane</keyword>
<dbReference type="PANTHER" id="PTHR22950:SF461">
    <property type="entry name" value="AMINO ACID TRANSPORTER TRANSMEMBRANE DOMAIN-CONTAINING PROTEIN"/>
    <property type="match status" value="1"/>
</dbReference>
<dbReference type="Gene3D" id="1.20.1740.10">
    <property type="entry name" value="Amino acid/polyamine transporter I"/>
    <property type="match status" value="1"/>
</dbReference>
<dbReference type="Pfam" id="PF01490">
    <property type="entry name" value="Aa_trans"/>
    <property type="match status" value="1"/>
</dbReference>
<name>A0AAV9I7T0_9RHOD</name>
<dbReference type="Proteomes" id="UP001300502">
    <property type="component" value="Unassembled WGS sequence"/>
</dbReference>
<organism evidence="7 8">
    <name type="scientific">Galdieria yellowstonensis</name>
    <dbReference type="NCBI Taxonomy" id="3028027"/>
    <lineage>
        <taxon>Eukaryota</taxon>
        <taxon>Rhodophyta</taxon>
        <taxon>Bangiophyceae</taxon>
        <taxon>Galdieriales</taxon>
        <taxon>Galdieriaceae</taxon>
        <taxon>Galdieria</taxon>
    </lineage>
</organism>
<reference evidence="7 8" key="1">
    <citation type="submission" date="2022-07" db="EMBL/GenBank/DDBJ databases">
        <title>Genome-wide signatures of adaptation to extreme environments.</title>
        <authorList>
            <person name="Cho C.H."/>
            <person name="Yoon H.S."/>
        </authorList>
    </citation>
    <scope>NUCLEOTIDE SEQUENCE [LARGE SCALE GENOMIC DNA]</scope>
    <source>
        <strain evidence="7 8">108.79 E11</strain>
    </source>
</reference>
<dbReference type="InterPro" id="IPR013057">
    <property type="entry name" value="AA_transpt_TM"/>
</dbReference>